<gene>
    <name evidence="2" type="ORF">E6C27_scaffold40G00800</name>
</gene>
<evidence type="ECO:0000313" key="3">
    <source>
        <dbReference type="Proteomes" id="UP000321393"/>
    </source>
</evidence>
<dbReference type="GO" id="GO:0008234">
    <property type="term" value="F:cysteine-type peptidase activity"/>
    <property type="evidence" value="ECO:0007669"/>
    <property type="project" value="InterPro"/>
</dbReference>
<organism evidence="2 3">
    <name type="scientific">Cucumis melo var. makuwa</name>
    <name type="common">Oriental melon</name>
    <dbReference type="NCBI Taxonomy" id="1194695"/>
    <lineage>
        <taxon>Eukaryota</taxon>
        <taxon>Viridiplantae</taxon>
        <taxon>Streptophyta</taxon>
        <taxon>Embryophyta</taxon>
        <taxon>Tracheophyta</taxon>
        <taxon>Spermatophyta</taxon>
        <taxon>Magnoliopsida</taxon>
        <taxon>eudicotyledons</taxon>
        <taxon>Gunneridae</taxon>
        <taxon>Pentapetalae</taxon>
        <taxon>rosids</taxon>
        <taxon>fabids</taxon>
        <taxon>Cucurbitales</taxon>
        <taxon>Cucurbitaceae</taxon>
        <taxon>Benincaseae</taxon>
        <taxon>Cucumis</taxon>
    </lineage>
</organism>
<dbReference type="EMBL" id="SSTE01000542">
    <property type="protein sequence ID" value="KAA0067420.1"/>
    <property type="molecule type" value="Genomic_DNA"/>
</dbReference>
<dbReference type="InterPro" id="IPR038765">
    <property type="entry name" value="Papain-like_cys_pep_sf"/>
</dbReference>
<protein>
    <submittedName>
        <fullName evidence="2">Ervatamin-B-like</fullName>
    </submittedName>
</protein>
<evidence type="ECO:0000313" key="2">
    <source>
        <dbReference type="EMBL" id="KAA0067420.1"/>
    </source>
</evidence>
<evidence type="ECO:0000259" key="1">
    <source>
        <dbReference type="Pfam" id="PF00112"/>
    </source>
</evidence>
<dbReference type="AlphaFoldDB" id="A0A5A7VJS9"/>
<accession>A0A5A7VJS9</accession>
<dbReference type="InterPro" id="IPR000668">
    <property type="entry name" value="Peptidase_C1A_C"/>
</dbReference>
<feature type="domain" description="Peptidase C1A papain C-terminal" evidence="1">
    <location>
        <begin position="52"/>
        <end position="102"/>
    </location>
</feature>
<dbReference type="Pfam" id="PF00112">
    <property type="entry name" value="Peptidase_C1"/>
    <property type="match status" value="1"/>
</dbReference>
<sequence length="106" mass="11705">MEAYKMIRNVSSISLILWVFWTPSLVSLAMDYLQGYTFDHLKDRYGKEGAGKEGAVTSINNQGQCGIELLGLSTVAAVEGINKIKVGKLMSILEQELVDCDMTSRN</sequence>
<proteinExistence type="predicted"/>
<dbReference type="OrthoDB" id="1734143at2759"/>
<comment type="caution">
    <text evidence="2">The sequence shown here is derived from an EMBL/GenBank/DDBJ whole genome shotgun (WGS) entry which is preliminary data.</text>
</comment>
<dbReference type="Proteomes" id="UP000321393">
    <property type="component" value="Unassembled WGS sequence"/>
</dbReference>
<reference evidence="2 3" key="1">
    <citation type="submission" date="2019-08" db="EMBL/GenBank/DDBJ databases">
        <title>Draft genome sequences of two oriental melons (Cucumis melo L. var makuwa).</title>
        <authorList>
            <person name="Kwon S.-Y."/>
        </authorList>
    </citation>
    <scope>NUCLEOTIDE SEQUENCE [LARGE SCALE GENOMIC DNA]</scope>
    <source>
        <strain evidence="3">cv. SW 3</strain>
        <tissue evidence="2">Leaf</tissue>
    </source>
</reference>
<dbReference type="SUPFAM" id="SSF54001">
    <property type="entry name" value="Cysteine proteinases"/>
    <property type="match status" value="1"/>
</dbReference>
<dbReference type="Gene3D" id="3.90.70.10">
    <property type="entry name" value="Cysteine proteinases"/>
    <property type="match status" value="1"/>
</dbReference>
<name>A0A5A7VJS9_CUCMM</name>
<dbReference type="GO" id="GO:0006508">
    <property type="term" value="P:proteolysis"/>
    <property type="evidence" value="ECO:0007669"/>
    <property type="project" value="InterPro"/>
</dbReference>